<reference evidence="6" key="1">
    <citation type="journal article" date="2023" name="Science">
        <title>Genome structures resolve the early diversification of teleost fishes.</title>
        <authorList>
            <person name="Parey E."/>
            <person name="Louis A."/>
            <person name="Montfort J."/>
            <person name="Bouchez O."/>
            <person name="Roques C."/>
            <person name="Iampietro C."/>
            <person name="Lluch J."/>
            <person name="Castinel A."/>
            <person name="Donnadieu C."/>
            <person name="Desvignes T."/>
            <person name="Floi Bucao C."/>
            <person name="Jouanno E."/>
            <person name="Wen M."/>
            <person name="Mejri S."/>
            <person name="Dirks R."/>
            <person name="Jansen H."/>
            <person name="Henkel C."/>
            <person name="Chen W.J."/>
            <person name="Zahm M."/>
            <person name="Cabau C."/>
            <person name="Klopp C."/>
            <person name="Thompson A.W."/>
            <person name="Robinson-Rechavi M."/>
            <person name="Braasch I."/>
            <person name="Lecointre G."/>
            <person name="Bobe J."/>
            <person name="Postlethwait J.H."/>
            <person name="Berthelot C."/>
            <person name="Roest Crollius H."/>
            <person name="Guiguen Y."/>
        </authorList>
    </citation>
    <scope>NUCLEOTIDE SEQUENCE</scope>
    <source>
        <strain evidence="6">WJC10195</strain>
    </source>
</reference>
<sequence>MSVNGVGHPGDQTYSPRVHFMENGFDKFVSASFKKDSYTQSTGSLEEDKVTVNGNYICLLTNGEMAHIHHAEEREARAGRKVESTCTGENGHTLLVHSGIERWASPLAVQGQEAAINQHFVQFPKYGTTRPYLDDNDNQPLIKPHSSAGPRGPQWRKESLPFTATGNVQPGTALAPAEQLWSTSRDHSVKLRVAMSGPGSEAPMTVYQMFQETVRNYGDLPALAAKKDGNWETLTYKEYFQQCRAAAKSFLKLGLERYHGVGILGFNSPEWFIADIGCILAGGLAVGIYVTNSPEACQYVANNCEANVLVVENHKQLVKILKVKDQLPHLKAIVQYKDELEQKLSNLYTWKEFLKLGEDVNEEALNDVIRSQVANECCSLIYTSGTTGHPKGVMLSHDNITWQANAAGIMNNLKQGEQMIVSYLPLSHVAAQINDMWICMRFAGTTYFAEPDALKGSLVNTLREVRPTTFLGVPRVWEKMQEKMKAMGAKASTMRRKVANWAKSIGLRASYNAMNGSDSVPWGYMLANSLVFKKVRVALGLDRCNACYTGAAPITKDTLEYFMSFNIPLFELYGMSESTGPHTISWHSANRIMSCGKEMIGCSTKLDKPDEDGIGEICFWGRHVFMGYLSMREQTEGALDQEGWLHSGDLGKHDKDGFLFVTGRIKELIITAGGENIPPVPIEDAVKEEVPIISNAMLVGDRRKFLSALLTLKCNIDDSGEPTDELAPESVEFCEQWGFTVGRISDLTIKRPPAISKAIQEGIERVNIRAPSNAQKIQKWTILERDFSISGGELGPTMKLKRPIVHKMYKEEIERFYAE</sequence>
<gene>
    <name evidence="6" type="ORF">SKAU_G00357470</name>
</gene>
<dbReference type="PANTHER" id="PTHR43272:SF80">
    <property type="entry name" value="LONG-CHAIN-FATTY-ACID--COA LIGASE ACSBG2"/>
    <property type="match status" value="1"/>
</dbReference>
<evidence type="ECO:0000313" key="6">
    <source>
        <dbReference type="EMBL" id="KAJ8338961.1"/>
    </source>
</evidence>
<evidence type="ECO:0000313" key="7">
    <source>
        <dbReference type="Proteomes" id="UP001152622"/>
    </source>
</evidence>
<dbReference type="SUPFAM" id="SSF56801">
    <property type="entry name" value="Acetyl-CoA synthetase-like"/>
    <property type="match status" value="1"/>
</dbReference>
<keyword evidence="1" id="KW-0436">Ligase</keyword>
<comment type="caution">
    <text evidence="6">The sequence shown here is derived from an EMBL/GenBank/DDBJ whole genome shotgun (WGS) entry which is preliminary data.</text>
</comment>
<dbReference type="InterPro" id="IPR000873">
    <property type="entry name" value="AMP-dep_synth/lig_dom"/>
</dbReference>
<dbReference type="Proteomes" id="UP001152622">
    <property type="component" value="Chromosome 17"/>
</dbReference>
<dbReference type="Pfam" id="PF23562">
    <property type="entry name" value="AMP-binding_C_3"/>
    <property type="match status" value="1"/>
</dbReference>
<dbReference type="AlphaFoldDB" id="A0A9Q1EHL1"/>
<feature type="domain" description="AMP-dependent synthetase/ligase" evidence="5">
    <location>
        <begin position="210"/>
        <end position="629"/>
    </location>
</feature>
<dbReference type="Gene3D" id="3.40.50.12780">
    <property type="entry name" value="N-terminal domain of ligase-like"/>
    <property type="match status" value="2"/>
</dbReference>
<dbReference type="EMBL" id="JAINUF010000017">
    <property type="protein sequence ID" value="KAJ8338961.1"/>
    <property type="molecule type" value="Genomic_DNA"/>
</dbReference>
<dbReference type="InterPro" id="IPR042099">
    <property type="entry name" value="ANL_N_sf"/>
</dbReference>
<dbReference type="GO" id="GO:0004467">
    <property type="term" value="F:long-chain fatty acid-CoA ligase activity"/>
    <property type="evidence" value="ECO:0007669"/>
    <property type="project" value="UniProtKB-EC"/>
</dbReference>
<name>A0A9Q1EHL1_SYNKA</name>
<keyword evidence="2" id="KW-0276">Fatty acid metabolism</keyword>
<dbReference type="PANTHER" id="PTHR43272">
    <property type="entry name" value="LONG-CHAIN-FATTY-ACID--COA LIGASE"/>
    <property type="match status" value="1"/>
</dbReference>
<dbReference type="GO" id="GO:0016020">
    <property type="term" value="C:membrane"/>
    <property type="evidence" value="ECO:0007669"/>
    <property type="project" value="TreeGrafter"/>
</dbReference>
<keyword evidence="3" id="KW-0443">Lipid metabolism</keyword>
<keyword evidence="7" id="KW-1185">Reference proteome</keyword>
<dbReference type="EC" id="6.2.1.3" evidence="4"/>
<dbReference type="InterPro" id="IPR020845">
    <property type="entry name" value="AMP-binding_CS"/>
</dbReference>
<dbReference type="Pfam" id="PF00501">
    <property type="entry name" value="AMP-binding"/>
    <property type="match status" value="1"/>
</dbReference>
<evidence type="ECO:0000259" key="5">
    <source>
        <dbReference type="Pfam" id="PF00501"/>
    </source>
</evidence>
<dbReference type="GO" id="GO:0005783">
    <property type="term" value="C:endoplasmic reticulum"/>
    <property type="evidence" value="ECO:0007669"/>
    <property type="project" value="TreeGrafter"/>
</dbReference>
<evidence type="ECO:0000256" key="3">
    <source>
        <dbReference type="ARBA" id="ARBA00023098"/>
    </source>
</evidence>
<dbReference type="OrthoDB" id="3633556at2759"/>
<evidence type="ECO:0000256" key="4">
    <source>
        <dbReference type="ARBA" id="ARBA00026121"/>
    </source>
</evidence>
<organism evidence="6 7">
    <name type="scientific">Synaphobranchus kaupii</name>
    <name type="common">Kaup's arrowtooth eel</name>
    <dbReference type="NCBI Taxonomy" id="118154"/>
    <lineage>
        <taxon>Eukaryota</taxon>
        <taxon>Metazoa</taxon>
        <taxon>Chordata</taxon>
        <taxon>Craniata</taxon>
        <taxon>Vertebrata</taxon>
        <taxon>Euteleostomi</taxon>
        <taxon>Actinopterygii</taxon>
        <taxon>Neopterygii</taxon>
        <taxon>Teleostei</taxon>
        <taxon>Anguilliformes</taxon>
        <taxon>Synaphobranchidae</taxon>
        <taxon>Synaphobranchus</taxon>
    </lineage>
</organism>
<evidence type="ECO:0000256" key="1">
    <source>
        <dbReference type="ARBA" id="ARBA00022598"/>
    </source>
</evidence>
<dbReference type="CDD" id="cd05933">
    <property type="entry name" value="ACSBG_like"/>
    <property type="match status" value="1"/>
</dbReference>
<dbReference type="PROSITE" id="PS00455">
    <property type="entry name" value="AMP_BINDING"/>
    <property type="match status" value="1"/>
</dbReference>
<accession>A0A9Q1EHL1</accession>
<evidence type="ECO:0000256" key="2">
    <source>
        <dbReference type="ARBA" id="ARBA00022832"/>
    </source>
</evidence>
<proteinExistence type="predicted"/>
<protein>
    <recommendedName>
        <fullName evidence="4">long-chain-fatty-acid--CoA ligase</fullName>
        <ecNumber evidence="4">6.2.1.3</ecNumber>
    </recommendedName>
</protein>